<feature type="coiled-coil region" evidence="5">
    <location>
        <begin position="544"/>
        <end position="571"/>
    </location>
</feature>
<reference evidence="9 10" key="1">
    <citation type="journal article" date="2020" name="ISME J.">
        <title>Comparative genomics reveals insights into cyanobacterial evolution and habitat adaptation.</title>
        <authorList>
            <person name="Chen M.Y."/>
            <person name="Teng W.K."/>
            <person name="Zhao L."/>
            <person name="Hu C.X."/>
            <person name="Zhou Y.K."/>
            <person name="Han B.P."/>
            <person name="Song L.R."/>
            <person name="Shu W.S."/>
        </authorList>
    </citation>
    <scope>NUCLEOTIDE SEQUENCE [LARGE SCALE GENOMIC DNA]</scope>
    <source>
        <strain evidence="9 10">FACHB-1344</strain>
    </source>
</reference>
<dbReference type="SMART" id="SM00283">
    <property type="entry name" value="MA"/>
    <property type="match status" value="1"/>
</dbReference>
<dbReference type="PROSITE" id="PS50005">
    <property type="entry name" value="TPR"/>
    <property type="match status" value="1"/>
</dbReference>
<proteinExistence type="inferred from homology"/>
<sequence>MPSGTEYAKLYRKANTAYCQGNLEDAAVIVKEMISKYPEDANVMLLQGHIHLGLQQYRLAEERYEKVLQLAKNSPNSSDLVDYAQRGLDQIRRQLRFEAEEGDFTIAATESIAYSEAAFDLGQGFNHSRSWKSQGADTDGQNKGLDWNSSLFNEEDPSEPTVSKVHSYDDDFEESEETAFSVLTLPGPGSHGSQWSSDSAEGEAPFPFLEAAEIDSLEEGWDGELGSTGEATFMVSSDLGGNPLTGRDQELSYRDTLEESTFAIDLESTHPQGAKTGPNQGRVTQKRDEEDETGDFGQPELNDEDLDGFSPLALTDTVQGLGDWELFTPSGGEALSGGFLPEPSARLNASSGVGEPSFNPSRLKTPNDKRDSHLTHASERLLKPVVEVNPGKLGFFVNASLGKKQLILAALAGITPVIIIFAVSTTSWLSTLLAAKPAPNSQAKTEKVAPKPAPKPPASASLSPFSQPVLTMMLLTGLGTLALTWLGLQLLISQIKGSLNDLQSQFDHLSEGNFNAKATIYSEDEFGQLANRFNQMARVVVTTTTEAQRRAAETEREREDLQRQVIRLLDDVEGAARGDLTVEAEVSADVLGAVADAFNLTIQNLREIVRQVKKAAKQVNQGSTNSESFARNQSSDALRMAEELAVTLNSVQMMTDSIQRVAENAREAEEVARTSSITALKGGDSVERTVAGILQIRETVSETARKVKRLAEASQEISKIVAVVSQIASRTNLLALNASIQAARAGEAGRGFAVVADEVRQLADRAAKSLKEIEQIVLHIQSETGSVMTAMEEGIQQVIDVTERSEQAKKSLEDIIQVSNRIDTLVRSITADTVKQRENSLNVAQVMQSVELTAQETSQESQRVAGSLQKLVSISRELLSSVERFKVDSEDDR</sequence>
<name>A0ABR8HV38_9CHRO</name>
<feature type="domain" description="Methyl-accepting transducer" evidence="7">
    <location>
        <begin position="615"/>
        <end position="851"/>
    </location>
</feature>
<dbReference type="Gene3D" id="1.10.287.950">
    <property type="entry name" value="Methyl-accepting chemotaxis protein"/>
    <property type="match status" value="1"/>
</dbReference>
<keyword evidence="1 3" id="KW-0807">Transducer</keyword>
<evidence type="ECO:0000256" key="6">
    <source>
        <dbReference type="SAM" id="MobiDB-lite"/>
    </source>
</evidence>
<protein>
    <submittedName>
        <fullName evidence="9">HAMP domain-containing protein</fullName>
    </submittedName>
</protein>
<evidence type="ECO:0000256" key="2">
    <source>
        <dbReference type="ARBA" id="ARBA00029447"/>
    </source>
</evidence>
<dbReference type="PANTHER" id="PTHR32089">
    <property type="entry name" value="METHYL-ACCEPTING CHEMOTAXIS PROTEIN MCPB"/>
    <property type="match status" value="1"/>
</dbReference>
<dbReference type="SMART" id="SM00028">
    <property type="entry name" value="TPR"/>
    <property type="match status" value="2"/>
</dbReference>
<comment type="similarity">
    <text evidence="2">Belongs to the methyl-accepting chemotaxis (MCP) protein family.</text>
</comment>
<dbReference type="SUPFAM" id="SSF48452">
    <property type="entry name" value="TPR-like"/>
    <property type="match status" value="1"/>
</dbReference>
<feature type="domain" description="HAMP" evidence="8">
    <location>
        <begin position="493"/>
        <end position="545"/>
    </location>
</feature>
<feature type="compositionally biased region" description="Polar residues" evidence="6">
    <location>
        <begin position="129"/>
        <end position="152"/>
    </location>
</feature>
<dbReference type="InterPro" id="IPR003660">
    <property type="entry name" value="HAMP_dom"/>
</dbReference>
<keyword evidence="10" id="KW-1185">Reference proteome</keyword>
<comment type="caution">
    <text evidence="9">The sequence shown here is derived from an EMBL/GenBank/DDBJ whole genome shotgun (WGS) entry which is preliminary data.</text>
</comment>
<organism evidence="9 10">
    <name type="scientific">Microcystis flos-aquae FACHB-1344</name>
    <dbReference type="NCBI Taxonomy" id="2692899"/>
    <lineage>
        <taxon>Bacteria</taxon>
        <taxon>Bacillati</taxon>
        <taxon>Cyanobacteriota</taxon>
        <taxon>Cyanophyceae</taxon>
        <taxon>Oscillatoriophycideae</taxon>
        <taxon>Chroococcales</taxon>
        <taxon>Microcystaceae</taxon>
        <taxon>Microcystis</taxon>
    </lineage>
</organism>
<dbReference type="InterPro" id="IPR011990">
    <property type="entry name" value="TPR-like_helical_dom_sf"/>
</dbReference>
<keyword evidence="5" id="KW-0175">Coiled coil</keyword>
<dbReference type="PROSITE" id="PS50885">
    <property type="entry name" value="HAMP"/>
    <property type="match status" value="2"/>
</dbReference>
<feature type="region of interest" description="Disordered" evidence="6">
    <location>
        <begin position="440"/>
        <end position="461"/>
    </location>
</feature>
<evidence type="ECO:0000256" key="1">
    <source>
        <dbReference type="ARBA" id="ARBA00023224"/>
    </source>
</evidence>
<dbReference type="Pfam" id="PF00672">
    <property type="entry name" value="HAMP"/>
    <property type="match status" value="1"/>
</dbReference>
<dbReference type="SMART" id="SM00304">
    <property type="entry name" value="HAMP"/>
    <property type="match status" value="2"/>
</dbReference>
<feature type="region of interest" description="Disordered" evidence="6">
    <location>
        <begin position="129"/>
        <end position="171"/>
    </location>
</feature>
<dbReference type="EMBL" id="JACJSW010000180">
    <property type="protein sequence ID" value="MBD2623380.1"/>
    <property type="molecule type" value="Genomic_DNA"/>
</dbReference>
<dbReference type="InterPro" id="IPR004089">
    <property type="entry name" value="MCPsignal_dom"/>
</dbReference>
<feature type="region of interest" description="Disordered" evidence="6">
    <location>
        <begin position="335"/>
        <end position="373"/>
    </location>
</feature>
<feature type="repeat" description="TPR" evidence="4">
    <location>
        <begin position="41"/>
        <end position="74"/>
    </location>
</feature>
<dbReference type="SUPFAM" id="SSF58104">
    <property type="entry name" value="Methyl-accepting chemotaxis protein (MCP) signaling domain"/>
    <property type="match status" value="1"/>
</dbReference>
<evidence type="ECO:0000259" key="7">
    <source>
        <dbReference type="PROSITE" id="PS50111"/>
    </source>
</evidence>
<dbReference type="InterPro" id="IPR019734">
    <property type="entry name" value="TPR_rpt"/>
</dbReference>
<dbReference type="Pfam" id="PF00015">
    <property type="entry name" value="MCPsignal"/>
    <property type="match status" value="1"/>
</dbReference>
<evidence type="ECO:0000259" key="8">
    <source>
        <dbReference type="PROSITE" id="PS50885"/>
    </source>
</evidence>
<accession>A0ABR8HV38</accession>
<evidence type="ECO:0000313" key="9">
    <source>
        <dbReference type="EMBL" id="MBD2623380.1"/>
    </source>
</evidence>
<dbReference type="RefSeq" id="WP_190722673.1">
    <property type="nucleotide sequence ID" value="NZ_JACJSW010000180.1"/>
</dbReference>
<evidence type="ECO:0000313" key="10">
    <source>
        <dbReference type="Proteomes" id="UP000636187"/>
    </source>
</evidence>
<feature type="domain" description="HAMP" evidence="8">
    <location>
        <begin position="559"/>
        <end position="610"/>
    </location>
</feature>
<dbReference type="Gene3D" id="6.10.340.10">
    <property type="match status" value="1"/>
</dbReference>
<dbReference type="PROSITE" id="PS50111">
    <property type="entry name" value="CHEMOTAXIS_TRANSDUC_2"/>
    <property type="match status" value="1"/>
</dbReference>
<feature type="region of interest" description="Disordered" evidence="6">
    <location>
        <begin position="265"/>
        <end position="311"/>
    </location>
</feature>
<keyword evidence="4" id="KW-0802">TPR repeat</keyword>
<evidence type="ECO:0000256" key="4">
    <source>
        <dbReference type="PROSITE-ProRule" id="PRU00339"/>
    </source>
</evidence>
<dbReference type="PANTHER" id="PTHR32089:SF114">
    <property type="entry name" value="METHYL-ACCEPTING CHEMOTAXIS PROTEIN MCPB"/>
    <property type="match status" value="1"/>
</dbReference>
<dbReference type="CDD" id="cd11386">
    <property type="entry name" value="MCP_signal"/>
    <property type="match status" value="1"/>
</dbReference>
<dbReference type="CDD" id="cd06225">
    <property type="entry name" value="HAMP"/>
    <property type="match status" value="1"/>
</dbReference>
<dbReference type="Proteomes" id="UP000636187">
    <property type="component" value="Unassembled WGS sequence"/>
</dbReference>
<gene>
    <name evidence="9" type="ORF">H6G48_17565</name>
</gene>
<evidence type="ECO:0000256" key="5">
    <source>
        <dbReference type="SAM" id="Coils"/>
    </source>
</evidence>
<evidence type="ECO:0000256" key="3">
    <source>
        <dbReference type="PROSITE-ProRule" id="PRU00284"/>
    </source>
</evidence>
<dbReference type="SUPFAM" id="SSF158472">
    <property type="entry name" value="HAMP domain-like"/>
    <property type="match status" value="1"/>
</dbReference>
<dbReference type="Gene3D" id="1.25.40.10">
    <property type="entry name" value="Tetratricopeptide repeat domain"/>
    <property type="match status" value="1"/>
</dbReference>